<name>A0A1X6PGR1_PORUM</name>
<feature type="compositionally biased region" description="Low complexity" evidence="1">
    <location>
        <begin position="63"/>
        <end position="76"/>
    </location>
</feature>
<feature type="compositionally biased region" description="Pro residues" evidence="1">
    <location>
        <begin position="42"/>
        <end position="52"/>
    </location>
</feature>
<evidence type="ECO:0000313" key="2">
    <source>
        <dbReference type="EMBL" id="OSX80051.1"/>
    </source>
</evidence>
<proteinExistence type="predicted"/>
<sequence length="252" mass="26711">MAPHLCCFRYDTSGAALSLVHARQTHTPDRPLARVTVHGRPPAIPRGRPPPSGRRGGGPPAAPRAAPLAVGALRGAPPRPCPPSPPPPRPPAPRRCGDAPAHRARGAGAAHRARPDAPRAQTRGGVAPPRHGRRPRRRRRSRRRHKQRRRRQARGAPRLCCARATVRPRACATPASLVGVPPPAAALLATATTTPPRPLPLPPPPPPLLLWPPPAGAGMAAVDALGGRQAAGRWEKVRRTHPPRQWPVAPTG</sequence>
<feature type="compositionally biased region" description="Basic residues" evidence="1">
    <location>
        <begin position="130"/>
        <end position="153"/>
    </location>
</feature>
<evidence type="ECO:0000256" key="1">
    <source>
        <dbReference type="SAM" id="MobiDB-lite"/>
    </source>
</evidence>
<dbReference type="AlphaFoldDB" id="A0A1X6PGR1"/>
<organism evidence="2 3">
    <name type="scientific">Porphyra umbilicalis</name>
    <name type="common">Purple laver</name>
    <name type="synonym">Red alga</name>
    <dbReference type="NCBI Taxonomy" id="2786"/>
    <lineage>
        <taxon>Eukaryota</taxon>
        <taxon>Rhodophyta</taxon>
        <taxon>Bangiophyceae</taxon>
        <taxon>Bangiales</taxon>
        <taxon>Bangiaceae</taxon>
        <taxon>Porphyra</taxon>
    </lineage>
</organism>
<protein>
    <submittedName>
        <fullName evidence="2">Uncharacterized protein</fullName>
    </submittedName>
</protein>
<keyword evidence="3" id="KW-1185">Reference proteome</keyword>
<gene>
    <name evidence="2" type="ORF">BU14_0060s0017</name>
</gene>
<accession>A0A1X6PGR1</accession>
<reference evidence="2 3" key="1">
    <citation type="submission" date="2017-03" db="EMBL/GenBank/DDBJ databases">
        <title>WGS assembly of Porphyra umbilicalis.</title>
        <authorList>
            <person name="Brawley S.H."/>
            <person name="Blouin N.A."/>
            <person name="Ficko-Blean E."/>
            <person name="Wheeler G.L."/>
            <person name="Lohr M."/>
            <person name="Goodson H.V."/>
            <person name="Jenkins J.W."/>
            <person name="Blaby-Haas C.E."/>
            <person name="Helliwell K.E."/>
            <person name="Chan C."/>
            <person name="Marriage T."/>
            <person name="Bhattacharya D."/>
            <person name="Klein A.S."/>
            <person name="Badis Y."/>
            <person name="Brodie J."/>
            <person name="Cao Y."/>
            <person name="Collen J."/>
            <person name="Dittami S.M."/>
            <person name="Gachon C.M."/>
            <person name="Green B.R."/>
            <person name="Karpowicz S."/>
            <person name="Kim J.W."/>
            <person name="Kudahl U."/>
            <person name="Lin S."/>
            <person name="Michel G."/>
            <person name="Mittag M."/>
            <person name="Olson B.J."/>
            <person name="Pangilinan J."/>
            <person name="Peng Y."/>
            <person name="Qiu H."/>
            <person name="Shu S."/>
            <person name="Singer J.T."/>
            <person name="Smith A.G."/>
            <person name="Sprecher B.N."/>
            <person name="Wagner V."/>
            <person name="Wang W."/>
            <person name="Wang Z.-Y."/>
            <person name="Yan J."/>
            <person name="Yarish C."/>
            <person name="Zoeuner-Riek S."/>
            <person name="Zhuang Y."/>
            <person name="Zou Y."/>
            <person name="Lindquist E.A."/>
            <person name="Grimwood J."/>
            <person name="Barry K."/>
            <person name="Rokhsar D.S."/>
            <person name="Schmutz J."/>
            <person name="Stiller J.W."/>
            <person name="Grossman A.R."/>
            <person name="Prochnik S.E."/>
        </authorList>
    </citation>
    <scope>NUCLEOTIDE SEQUENCE [LARGE SCALE GENOMIC DNA]</scope>
    <source>
        <strain evidence="2">4086291</strain>
    </source>
</reference>
<dbReference type="Proteomes" id="UP000218209">
    <property type="component" value="Unassembled WGS sequence"/>
</dbReference>
<evidence type="ECO:0000313" key="3">
    <source>
        <dbReference type="Proteomes" id="UP000218209"/>
    </source>
</evidence>
<feature type="compositionally biased region" description="Low complexity" evidence="1">
    <location>
        <begin position="118"/>
        <end position="129"/>
    </location>
</feature>
<dbReference type="EMBL" id="KV918781">
    <property type="protein sequence ID" value="OSX80051.1"/>
    <property type="molecule type" value="Genomic_DNA"/>
</dbReference>
<feature type="region of interest" description="Disordered" evidence="1">
    <location>
        <begin position="227"/>
        <end position="252"/>
    </location>
</feature>
<feature type="compositionally biased region" description="Pro residues" evidence="1">
    <location>
        <begin position="77"/>
        <end position="93"/>
    </location>
</feature>
<feature type="region of interest" description="Disordered" evidence="1">
    <location>
        <begin position="26"/>
        <end position="158"/>
    </location>
</feature>